<evidence type="ECO:0000313" key="2">
    <source>
        <dbReference type="Proteomes" id="UP001485043"/>
    </source>
</evidence>
<dbReference type="EMBL" id="JALJOV010000200">
    <property type="protein sequence ID" value="KAK9865983.1"/>
    <property type="molecule type" value="Genomic_DNA"/>
</dbReference>
<dbReference type="Proteomes" id="UP001485043">
    <property type="component" value="Unassembled WGS sequence"/>
</dbReference>
<protein>
    <submittedName>
        <fullName evidence="1">Uncharacterized protein</fullName>
    </submittedName>
</protein>
<gene>
    <name evidence="1" type="ORF">WJX84_011454</name>
</gene>
<evidence type="ECO:0000313" key="1">
    <source>
        <dbReference type="EMBL" id="KAK9865983.1"/>
    </source>
</evidence>
<accession>A0AAW1TAM2</accession>
<reference evidence="1 2" key="1">
    <citation type="journal article" date="2024" name="Nat. Commun.">
        <title>Phylogenomics reveals the evolutionary origins of lichenization in chlorophyte algae.</title>
        <authorList>
            <person name="Puginier C."/>
            <person name="Libourel C."/>
            <person name="Otte J."/>
            <person name="Skaloud P."/>
            <person name="Haon M."/>
            <person name="Grisel S."/>
            <person name="Petersen M."/>
            <person name="Berrin J.G."/>
            <person name="Delaux P.M."/>
            <person name="Dal Grande F."/>
            <person name="Keller J."/>
        </authorList>
    </citation>
    <scope>NUCLEOTIDE SEQUENCE [LARGE SCALE GENOMIC DNA]</scope>
    <source>
        <strain evidence="1 2">SAG 2523</strain>
    </source>
</reference>
<comment type="caution">
    <text evidence="1">The sequence shown here is derived from an EMBL/GenBank/DDBJ whole genome shotgun (WGS) entry which is preliminary data.</text>
</comment>
<dbReference type="AlphaFoldDB" id="A0AAW1TAM2"/>
<organism evidence="1 2">
    <name type="scientific">Apatococcus fuscideae</name>
    <dbReference type="NCBI Taxonomy" id="2026836"/>
    <lineage>
        <taxon>Eukaryota</taxon>
        <taxon>Viridiplantae</taxon>
        <taxon>Chlorophyta</taxon>
        <taxon>core chlorophytes</taxon>
        <taxon>Trebouxiophyceae</taxon>
        <taxon>Chlorellales</taxon>
        <taxon>Chlorellaceae</taxon>
        <taxon>Apatococcus</taxon>
    </lineage>
</organism>
<keyword evidence="2" id="KW-1185">Reference proteome</keyword>
<sequence>MTVTLEVLTRPGFLGRAPAQTLFQEHQQLGRQQVEPGSRTTGQVQSAPVKGATCDLCLLFKQDTGFQAASDTDLPDAMLHPEDIPFARCKMLKHMGMTSQSKARNESAGIKSQTLSTYVNQQLKSGRYNRIVEFSEVSRWRVYRALPGTLGAERCMRWRLETLMAKVGPGEVAFQPDHQPGNVKQLLSTTMARPVKRLAEMRARTIKHSGASSPALAHEIWAACERTLVICYRRLGEQMSACYGNLHLSSSPQE</sequence>
<name>A0AAW1TAM2_9CHLO</name>
<proteinExistence type="predicted"/>